<dbReference type="Proteomes" id="UP001153069">
    <property type="component" value="Unassembled WGS sequence"/>
</dbReference>
<accession>A0A9N8HMU4</accession>
<dbReference type="OrthoDB" id="196605at2759"/>
<evidence type="ECO:0008006" key="4">
    <source>
        <dbReference type="Google" id="ProtNLM"/>
    </source>
</evidence>
<evidence type="ECO:0000313" key="2">
    <source>
        <dbReference type="EMBL" id="CAB9516283.1"/>
    </source>
</evidence>
<comment type="caution">
    <text evidence="2">The sequence shown here is derived from an EMBL/GenBank/DDBJ whole genome shotgun (WGS) entry which is preliminary data.</text>
</comment>
<evidence type="ECO:0000256" key="1">
    <source>
        <dbReference type="SAM" id="MobiDB-lite"/>
    </source>
</evidence>
<gene>
    <name evidence="2" type="ORF">SEMRO_772_G200300.1</name>
</gene>
<protein>
    <recommendedName>
        <fullName evidence="4">SIR2-like domain-containing protein</fullName>
    </recommendedName>
</protein>
<dbReference type="AlphaFoldDB" id="A0A9N8HMU4"/>
<feature type="region of interest" description="Disordered" evidence="1">
    <location>
        <begin position="146"/>
        <end position="180"/>
    </location>
</feature>
<dbReference type="InterPro" id="IPR029035">
    <property type="entry name" value="DHS-like_NAD/FAD-binding_dom"/>
</dbReference>
<proteinExistence type="predicted"/>
<dbReference type="SUPFAM" id="SSF52467">
    <property type="entry name" value="DHS-like NAD/FAD-binding domain"/>
    <property type="match status" value="1"/>
</dbReference>
<keyword evidence="3" id="KW-1185">Reference proteome</keyword>
<name>A0A9N8HMU4_9STRA</name>
<organism evidence="2 3">
    <name type="scientific">Seminavis robusta</name>
    <dbReference type="NCBI Taxonomy" id="568900"/>
    <lineage>
        <taxon>Eukaryota</taxon>
        <taxon>Sar</taxon>
        <taxon>Stramenopiles</taxon>
        <taxon>Ochrophyta</taxon>
        <taxon>Bacillariophyta</taxon>
        <taxon>Bacillariophyceae</taxon>
        <taxon>Bacillariophycidae</taxon>
        <taxon>Naviculales</taxon>
        <taxon>Naviculaceae</taxon>
        <taxon>Seminavis</taxon>
    </lineage>
</organism>
<dbReference type="EMBL" id="CAICTM010000771">
    <property type="protein sequence ID" value="CAB9516283.1"/>
    <property type="molecule type" value="Genomic_DNA"/>
</dbReference>
<evidence type="ECO:0000313" key="3">
    <source>
        <dbReference type="Proteomes" id="UP001153069"/>
    </source>
</evidence>
<sequence>MTAFNHLQESGMATALSIDQWLPTKESKCDYEEFPDLSVNSLCMHPPATQQDHPPNKAAAARYQEIFIDLVGMHCASLDAASRHVLDDRFDSCLQKGEREFKDSLLEFLANQSKEAQATRAFQYLEETLQKNMGYNAGLLRPRKNTTRAKCMPSDSAEIETTSESLVQPPMPQREGPAYRSSTCTNNPGHVFVCNASVCDLQCDAFLCPAQISHKKGRLNGTIASRWRKNILGQNQVLLDSIPFEGPWKFKTYPSHQRVITFRDWPWQGLQKSGKTPNPFLVAGEVSLEKSREFADMSKKAARQGELPPKELHIEALMETVRQFLTVAVQELQENQPSPGTFRERYLLAIPVLGTGGGCAGDLAGQIVTKLLQTLSDFVVQREDVDVALVCADEAMYARAQTLRKDVMDEETLPSPAESSPATAKQVPLDWTIPCFQHLGRGLQVNALQLAQLASKQQLALFIGAGVSIGSGLPGWFGLLHKIEDAFDFPVPRQLGEECGWDPLKMAAKLDEVCKSSLDNQGESLPLKQRLCSYIKESAHCPGLLLSLLMSLPCDSTVTQNYDQLIEKACECQNIVHVLKSSPTTPAELSVIPYQPKRKATQWLLKMHGCVSVPDEIVITREDYETYESSRGALGGLVQASLMTKHLIFVGFSLTDPNYLRIVDEVRAALRPPTGTTS</sequence>
<reference evidence="2" key="1">
    <citation type="submission" date="2020-06" db="EMBL/GenBank/DDBJ databases">
        <authorList>
            <consortium name="Plant Systems Biology data submission"/>
        </authorList>
    </citation>
    <scope>NUCLEOTIDE SEQUENCE</scope>
    <source>
        <strain evidence="2">D6</strain>
    </source>
</reference>
<dbReference type="Pfam" id="PF13289">
    <property type="entry name" value="SIR2_2"/>
    <property type="match status" value="1"/>
</dbReference>